<sequence length="283" mass="30924">MGKTVAIITPAYKAQETLPETVRSVLEQTHADWQHWIVADDGFDYAGFLDQQGLGDRRQVFATTGRTGSGASATRNVALEQLATPYAAILDADDRLKPQKLERAVVALDEYGIVTTALDVVTTGFSHLRFVADGPDRVLTAGEHKWVNLSMDSMVVWDRRRADGRYDPTIRNMNDLEFLLQLFRTVPQSFHLGTPLHDYVKRNGSLSNGAETAAAMIHAKTAILDRLEAGYYGLDAEDVAGVAGFLRVSLAAEAAYGDAVSAAPGLLFEDHLEPRLRASKPLP</sequence>
<dbReference type="AlphaFoldDB" id="A0A6M1S9Z0"/>
<evidence type="ECO:0000313" key="2">
    <source>
        <dbReference type="EMBL" id="NGP16809.1"/>
    </source>
</evidence>
<dbReference type="InterPro" id="IPR001173">
    <property type="entry name" value="Glyco_trans_2-like"/>
</dbReference>
<proteinExistence type="predicted"/>
<dbReference type="InterPro" id="IPR029044">
    <property type="entry name" value="Nucleotide-diphossugar_trans"/>
</dbReference>
<dbReference type="Proteomes" id="UP000474802">
    <property type="component" value="Unassembled WGS sequence"/>
</dbReference>
<dbReference type="RefSeq" id="WP_164533043.1">
    <property type="nucleotide sequence ID" value="NZ_JAALFG010000001.1"/>
</dbReference>
<organism evidence="2 3">
    <name type="scientific">Devosia aurantiaca</name>
    <dbReference type="NCBI Taxonomy" id="2714858"/>
    <lineage>
        <taxon>Bacteria</taxon>
        <taxon>Pseudomonadati</taxon>
        <taxon>Pseudomonadota</taxon>
        <taxon>Alphaproteobacteria</taxon>
        <taxon>Hyphomicrobiales</taxon>
        <taxon>Devosiaceae</taxon>
        <taxon>Devosia</taxon>
    </lineage>
</organism>
<dbReference type="EMBL" id="JAALFG010000001">
    <property type="protein sequence ID" value="NGP16809.1"/>
    <property type="molecule type" value="Genomic_DNA"/>
</dbReference>
<comment type="caution">
    <text evidence="2">The sequence shown here is derived from an EMBL/GenBank/DDBJ whole genome shotgun (WGS) entry which is preliminary data.</text>
</comment>
<name>A0A6M1S9Z0_9HYPH</name>
<keyword evidence="3" id="KW-1185">Reference proteome</keyword>
<evidence type="ECO:0000259" key="1">
    <source>
        <dbReference type="Pfam" id="PF00535"/>
    </source>
</evidence>
<dbReference type="InterPro" id="IPR050834">
    <property type="entry name" value="Glycosyltransf_2"/>
</dbReference>
<feature type="domain" description="Glycosyltransferase 2-like" evidence="1">
    <location>
        <begin position="7"/>
        <end position="121"/>
    </location>
</feature>
<gene>
    <name evidence="2" type="ORF">G5575_03120</name>
</gene>
<dbReference type="SUPFAM" id="SSF53448">
    <property type="entry name" value="Nucleotide-diphospho-sugar transferases"/>
    <property type="match status" value="1"/>
</dbReference>
<reference evidence="2 3" key="2">
    <citation type="submission" date="2020-03" db="EMBL/GenBank/DDBJ databases">
        <title>Devosia chinhatensis sp. nov., isolated from a hexachlorocyclohexane (HCH) dump site in India.</title>
        <authorList>
            <person name="Kumar M."/>
            <person name="Lal R."/>
        </authorList>
    </citation>
    <scope>NUCLEOTIDE SEQUENCE [LARGE SCALE GENOMIC DNA]</scope>
    <source>
        <strain evidence="2 3">H239</strain>
    </source>
</reference>
<dbReference type="Pfam" id="PF00535">
    <property type="entry name" value="Glycos_transf_2"/>
    <property type="match status" value="1"/>
</dbReference>
<dbReference type="PANTHER" id="PTHR43685:SF2">
    <property type="entry name" value="GLYCOSYLTRANSFERASE 2-LIKE DOMAIN-CONTAINING PROTEIN"/>
    <property type="match status" value="1"/>
</dbReference>
<evidence type="ECO:0000313" key="3">
    <source>
        <dbReference type="Proteomes" id="UP000474802"/>
    </source>
</evidence>
<keyword evidence="2" id="KW-0808">Transferase</keyword>
<accession>A0A6M1S9Z0</accession>
<dbReference type="PANTHER" id="PTHR43685">
    <property type="entry name" value="GLYCOSYLTRANSFERASE"/>
    <property type="match status" value="1"/>
</dbReference>
<reference evidence="2 3" key="1">
    <citation type="submission" date="2020-02" db="EMBL/GenBank/DDBJ databases">
        <authorList>
            <person name="Khan S.A."/>
            <person name="Jeon C.O."/>
            <person name="Chun B.H."/>
        </authorList>
    </citation>
    <scope>NUCLEOTIDE SEQUENCE [LARGE SCALE GENOMIC DNA]</scope>
    <source>
        <strain evidence="2 3">H239</strain>
    </source>
</reference>
<dbReference type="Gene3D" id="3.90.550.10">
    <property type="entry name" value="Spore Coat Polysaccharide Biosynthesis Protein SpsA, Chain A"/>
    <property type="match status" value="1"/>
</dbReference>
<dbReference type="GO" id="GO:0016740">
    <property type="term" value="F:transferase activity"/>
    <property type="evidence" value="ECO:0007669"/>
    <property type="project" value="UniProtKB-KW"/>
</dbReference>
<protein>
    <submittedName>
        <fullName evidence="2">Glycosyltransferase family 2 protein</fullName>
    </submittedName>
</protein>
<dbReference type="CDD" id="cd00761">
    <property type="entry name" value="Glyco_tranf_GTA_type"/>
    <property type="match status" value="1"/>
</dbReference>